<dbReference type="NCBIfam" id="TIGR02401">
    <property type="entry name" value="trehalose_TreY"/>
    <property type="match status" value="1"/>
</dbReference>
<dbReference type="SUPFAM" id="SSF51445">
    <property type="entry name" value="(Trans)glycosidases"/>
    <property type="match status" value="1"/>
</dbReference>
<dbReference type="AlphaFoldDB" id="A0A6N8J8P5"/>
<reference evidence="2 3" key="1">
    <citation type="submission" date="2019-12" db="EMBL/GenBank/DDBJ databases">
        <title>The draft genomic sequence of strain Chitinophaga oryziterrae JCM 16595.</title>
        <authorList>
            <person name="Zhang X."/>
        </authorList>
    </citation>
    <scope>NUCLEOTIDE SEQUENCE [LARGE SCALE GENOMIC DNA]</scope>
    <source>
        <strain evidence="2 3">JCM 16595</strain>
    </source>
</reference>
<dbReference type="Pfam" id="PF00128">
    <property type="entry name" value="Alpha-amylase"/>
    <property type="match status" value="1"/>
</dbReference>
<keyword evidence="3" id="KW-1185">Reference proteome</keyword>
<dbReference type="SMART" id="SM00642">
    <property type="entry name" value="Aamy"/>
    <property type="match status" value="1"/>
</dbReference>
<dbReference type="GO" id="GO:0005992">
    <property type="term" value="P:trehalose biosynthetic process"/>
    <property type="evidence" value="ECO:0007669"/>
    <property type="project" value="TreeGrafter"/>
</dbReference>
<sequence length="861" mass="99037">MRSYSPPSSTYRLQFHAGFTFKQLEEIIDYLHDLGVSTIYASPVFQAAPGSQHGYDVTDPHLINPAIGTLEELRGIHQRLQAKGMTWVQDIVPNHMAYHSTNARLYDVLERGPLSPYYEYFDIDWHHPSFTGKVIAPFLGKTLKECIAAGEIKLSVSDNGFSLNYFEQVFPLSVSAYDTVVSADDIQPLQKLMSALYQQATIGTNMVHWVQRKKALLAPLLSTTWLTGLIESINGSPALLAQLAEQQYYQLTIWSEADHNINYRRFFTINDLIALRMETQPVFEEYHTFLHRLYREELIQGLRIDHIDGLRDPASYIRQLRWMFGSSCYIIAEKILESHESFPSDWSLQGTSGYEFLSYTNHLLTDHKGEIALRQFYKELLPATRDYEETVYVKKRLILEQYMTGEWENLVRYAYTLKLADTRINKEKLKEAVALFMICLPVYRLYSPFDEEIVRETFEQARVRNRTVETEMALLESFFEDTSDREKERNRLLFVERLMQFTVPLTAKGVEDTTFYVYNPLLSFNEVGDSPAPADFSLDTFHKRLLTRQQYTPQSLNTTSTHDTKRGEDARIRLNMLTLFPAEWKALVTRWRNFGFTGDLNDEYFIYQSVIAGFPPDGVVTPEYIARLQQYFIKAAREAKVNTHWATPDEAYEKTGTDFIQHILTDSAFLHPLREFLSVLDEHAFTNSLVQVLVKITAPGIPDIYQGCELWDYSYADPDNRRPVDYNIRKAALTSFASKDFSLSYLSANRPLGLQKLYVTWKALPLRKLYPDLFIEGDYLPLQSSSSGVLAYARAYRKQWVLIIAPLPGFPSDAATVLLPAGAPTRFRNVFTDEILTIKGVLSVSAILKQFPVALLIHESE</sequence>
<dbReference type="OrthoDB" id="9811841at2"/>
<accession>A0A6N8J8P5</accession>
<dbReference type="Proteomes" id="UP000468388">
    <property type="component" value="Unassembled WGS sequence"/>
</dbReference>
<dbReference type="CDD" id="cd11336">
    <property type="entry name" value="AmyAc_MTSase"/>
    <property type="match status" value="1"/>
</dbReference>
<organism evidence="2 3">
    <name type="scientific">Chitinophaga oryziterrae</name>
    <dbReference type="NCBI Taxonomy" id="1031224"/>
    <lineage>
        <taxon>Bacteria</taxon>
        <taxon>Pseudomonadati</taxon>
        <taxon>Bacteroidota</taxon>
        <taxon>Chitinophagia</taxon>
        <taxon>Chitinophagales</taxon>
        <taxon>Chitinophagaceae</taxon>
        <taxon>Chitinophaga</taxon>
    </lineage>
</organism>
<protein>
    <submittedName>
        <fullName evidence="2">Malto-oligosyltrehalose synthase</fullName>
    </submittedName>
</protein>
<dbReference type="PANTHER" id="PTHR10357">
    <property type="entry name" value="ALPHA-AMYLASE FAMILY MEMBER"/>
    <property type="match status" value="1"/>
</dbReference>
<dbReference type="GO" id="GO:0047470">
    <property type="term" value="F:(1,4)-alpha-D-glucan 1-alpha-D-glucosylmutase activity"/>
    <property type="evidence" value="ECO:0007669"/>
    <property type="project" value="TreeGrafter"/>
</dbReference>
<evidence type="ECO:0000313" key="3">
    <source>
        <dbReference type="Proteomes" id="UP000468388"/>
    </source>
</evidence>
<evidence type="ECO:0000259" key="1">
    <source>
        <dbReference type="SMART" id="SM00642"/>
    </source>
</evidence>
<evidence type="ECO:0000313" key="2">
    <source>
        <dbReference type="EMBL" id="MVT41334.1"/>
    </source>
</evidence>
<dbReference type="InterPro" id="IPR006047">
    <property type="entry name" value="GH13_cat_dom"/>
</dbReference>
<dbReference type="InterPro" id="IPR012767">
    <property type="entry name" value="Trehalose_TreY"/>
</dbReference>
<gene>
    <name evidence="2" type="primary">treY</name>
    <name evidence="2" type="ORF">GO495_12130</name>
</gene>
<dbReference type="Gene3D" id="3.20.20.80">
    <property type="entry name" value="Glycosidases"/>
    <property type="match status" value="4"/>
</dbReference>
<dbReference type="InterPro" id="IPR017853">
    <property type="entry name" value="GH"/>
</dbReference>
<comment type="caution">
    <text evidence="2">The sequence shown here is derived from an EMBL/GenBank/DDBJ whole genome shotgun (WGS) entry which is preliminary data.</text>
</comment>
<dbReference type="EMBL" id="WRXO01000003">
    <property type="protein sequence ID" value="MVT41334.1"/>
    <property type="molecule type" value="Genomic_DNA"/>
</dbReference>
<name>A0A6N8J8P5_9BACT</name>
<dbReference type="RefSeq" id="WP_157299963.1">
    <property type="nucleotide sequence ID" value="NZ_BAAAZB010000025.1"/>
</dbReference>
<dbReference type="PANTHER" id="PTHR10357:SF216">
    <property type="entry name" value="MALTOOLIGOSYL TREHALOSE SYNTHASE-RELATED"/>
    <property type="match status" value="1"/>
</dbReference>
<feature type="domain" description="Glycosyl hydrolase family 13 catalytic" evidence="1">
    <location>
        <begin position="9"/>
        <end position="466"/>
    </location>
</feature>
<proteinExistence type="predicted"/>
<dbReference type="GO" id="GO:0030980">
    <property type="term" value="P:alpha-glucan catabolic process"/>
    <property type="evidence" value="ECO:0007669"/>
    <property type="project" value="TreeGrafter"/>
</dbReference>